<organism evidence="1 2">
    <name type="scientific">Diplocloster agilis</name>
    <dbReference type="NCBI Taxonomy" id="2850323"/>
    <lineage>
        <taxon>Bacteria</taxon>
        <taxon>Bacillati</taxon>
        <taxon>Bacillota</taxon>
        <taxon>Clostridia</taxon>
        <taxon>Lachnospirales</taxon>
        <taxon>Lachnospiraceae</taxon>
        <taxon>Diplocloster</taxon>
    </lineage>
</organism>
<dbReference type="AlphaFoldDB" id="A0A949NDC7"/>
<dbReference type="RefSeq" id="WP_158342508.1">
    <property type="nucleotide sequence ID" value="NZ_JAHQCW010000075.1"/>
</dbReference>
<evidence type="ECO:0000313" key="1">
    <source>
        <dbReference type="EMBL" id="MBU9739682.1"/>
    </source>
</evidence>
<proteinExistence type="predicted"/>
<gene>
    <name evidence="1" type="ORF">KTH89_24400</name>
</gene>
<dbReference type="Proteomes" id="UP000712157">
    <property type="component" value="Unassembled WGS sequence"/>
</dbReference>
<comment type="caution">
    <text evidence="1">The sequence shown here is derived from an EMBL/GenBank/DDBJ whole genome shotgun (WGS) entry which is preliminary data.</text>
</comment>
<name>A0A949NDC7_9FIRM</name>
<protein>
    <submittedName>
        <fullName evidence="1">Uncharacterized protein</fullName>
    </submittedName>
</protein>
<keyword evidence="2" id="KW-1185">Reference proteome</keyword>
<accession>A0A949NDC7</accession>
<reference evidence="1" key="1">
    <citation type="submission" date="2021-06" db="EMBL/GenBank/DDBJ databases">
        <title>Description of novel taxa of the family Lachnospiraceae.</title>
        <authorList>
            <person name="Chaplin A.V."/>
            <person name="Sokolova S.R."/>
            <person name="Pikina A.P."/>
            <person name="Korzhanova M."/>
            <person name="Belova V."/>
            <person name="Korostin D."/>
            <person name="Efimov B.A."/>
        </authorList>
    </citation>
    <scope>NUCLEOTIDE SEQUENCE</scope>
    <source>
        <strain evidence="1">ASD5720</strain>
    </source>
</reference>
<evidence type="ECO:0000313" key="2">
    <source>
        <dbReference type="Proteomes" id="UP000712157"/>
    </source>
</evidence>
<dbReference type="EMBL" id="JAHQCW010000075">
    <property type="protein sequence ID" value="MBU9739682.1"/>
    <property type="molecule type" value="Genomic_DNA"/>
</dbReference>
<sequence length="98" mass="11721">MNQVYSKQAYNIYQASDGYIVHNTLKDFQSGHTHLNSFKSAKYLIDLALHRSIPYHLDRYRLISLSRITEDESYREKILELIQNKREKMSYINCRKCC</sequence>